<dbReference type="InterPro" id="IPR051932">
    <property type="entry name" value="Bact_StressResp_Reg"/>
</dbReference>
<dbReference type="Pfam" id="PF00072">
    <property type="entry name" value="Response_reg"/>
    <property type="match status" value="1"/>
</dbReference>
<dbReference type="Gene3D" id="3.30.750.24">
    <property type="entry name" value="STAS domain"/>
    <property type="match status" value="1"/>
</dbReference>
<accession>A0A150R8N0</accession>
<evidence type="ECO:0000256" key="2">
    <source>
        <dbReference type="PROSITE-ProRule" id="PRU00169"/>
    </source>
</evidence>
<feature type="domain" description="Response regulatory" evidence="4">
    <location>
        <begin position="10"/>
        <end position="126"/>
    </location>
</feature>
<feature type="domain" description="STAS" evidence="5">
    <location>
        <begin position="210"/>
        <end position="321"/>
    </location>
</feature>
<evidence type="ECO:0000259" key="4">
    <source>
        <dbReference type="PROSITE" id="PS50110"/>
    </source>
</evidence>
<feature type="coiled-coil region" evidence="3">
    <location>
        <begin position="160"/>
        <end position="197"/>
    </location>
</feature>
<dbReference type="CDD" id="cd07041">
    <property type="entry name" value="STAS_RsbR_RsbS_like"/>
    <property type="match status" value="1"/>
</dbReference>
<dbReference type="AlphaFoldDB" id="A0A150R8N0"/>
<dbReference type="SUPFAM" id="SSF52091">
    <property type="entry name" value="SpoIIaa-like"/>
    <property type="match status" value="1"/>
</dbReference>
<gene>
    <name evidence="6" type="ORF">BE17_51140</name>
</gene>
<dbReference type="Pfam" id="PF01740">
    <property type="entry name" value="STAS"/>
    <property type="match status" value="1"/>
</dbReference>
<evidence type="ECO:0000313" key="6">
    <source>
        <dbReference type="EMBL" id="KYF76088.1"/>
    </source>
</evidence>
<dbReference type="SMART" id="SM00448">
    <property type="entry name" value="REC"/>
    <property type="match status" value="1"/>
</dbReference>
<evidence type="ECO:0008006" key="8">
    <source>
        <dbReference type="Google" id="ProtNLM"/>
    </source>
</evidence>
<evidence type="ECO:0000256" key="1">
    <source>
        <dbReference type="ARBA" id="ARBA00022553"/>
    </source>
</evidence>
<dbReference type="InterPro" id="IPR001789">
    <property type="entry name" value="Sig_transdc_resp-reg_receiver"/>
</dbReference>
<evidence type="ECO:0000259" key="5">
    <source>
        <dbReference type="PROSITE" id="PS50801"/>
    </source>
</evidence>
<dbReference type="EMBL" id="JEMB01003051">
    <property type="protein sequence ID" value="KYF76088.1"/>
    <property type="molecule type" value="Genomic_DNA"/>
</dbReference>
<comment type="caution">
    <text evidence="6">The sequence shown here is derived from an EMBL/GenBank/DDBJ whole genome shotgun (WGS) entry which is preliminary data.</text>
</comment>
<dbReference type="PANTHER" id="PTHR33745:SF3">
    <property type="entry name" value="RSBT CO-ANTAGONIST PROTEIN RSBRC"/>
    <property type="match status" value="1"/>
</dbReference>
<dbReference type="PROSITE" id="PS50110">
    <property type="entry name" value="RESPONSE_REGULATORY"/>
    <property type="match status" value="1"/>
</dbReference>
<dbReference type="PROSITE" id="PS50801">
    <property type="entry name" value="STAS"/>
    <property type="match status" value="1"/>
</dbReference>
<keyword evidence="1 2" id="KW-0597">Phosphoprotein</keyword>
<proteinExistence type="predicted"/>
<dbReference type="InterPro" id="IPR002645">
    <property type="entry name" value="STAS_dom"/>
</dbReference>
<dbReference type="GO" id="GO:0000160">
    <property type="term" value="P:phosphorelay signal transduction system"/>
    <property type="evidence" value="ECO:0007669"/>
    <property type="project" value="InterPro"/>
</dbReference>
<dbReference type="Proteomes" id="UP000075635">
    <property type="component" value="Unassembled WGS sequence"/>
</dbReference>
<organism evidence="6 7">
    <name type="scientific">Sorangium cellulosum</name>
    <name type="common">Polyangium cellulosum</name>
    <dbReference type="NCBI Taxonomy" id="56"/>
    <lineage>
        <taxon>Bacteria</taxon>
        <taxon>Pseudomonadati</taxon>
        <taxon>Myxococcota</taxon>
        <taxon>Polyangia</taxon>
        <taxon>Polyangiales</taxon>
        <taxon>Polyangiaceae</taxon>
        <taxon>Sorangium</taxon>
    </lineage>
</organism>
<dbReference type="PANTHER" id="PTHR33745">
    <property type="entry name" value="RSBT ANTAGONIST PROTEIN RSBS-RELATED"/>
    <property type="match status" value="1"/>
</dbReference>
<dbReference type="InterPro" id="IPR011006">
    <property type="entry name" value="CheY-like_superfamily"/>
</dbReference>
<name>A0A150R8N0_SORCE</name>
<evidence type="ECO:0000313" key="7">
    <source>
        <dbReference type="Proteomes" id="UP000075635"/>
    </source>
</evidence>
<sequence length="329" mass="36171">MDDLTQFNGLVVAVDDNPVNLDTLLEALSGEHLDLAVATDGSMAMSLIEREQPDLVLLDVMLPDIDGFEVCRRLKANSQTTDTQIVFMTALNNREHRLQGLKAGAVDYISKPFDTEELLARIRPHIAVRRMTRALQEKNASLESEVRQRVAVEAAREALLLELMARTDELREAKEGLERELAEKVRANAEKTALHEQIIAAQRSRLLELSTPLIPITDRILVMPLIGTMDSDRAQQAIEAMLQGASSRTAEFVILDITGLKRVDESVATMLLVAARGLRLLGTRTLITGIGPEVARTLVQINASLQGIVTKATLQDGIAVAMQASRRRG</sequence>
<dbReference type="Gene3D" id="3.40.50.2300">
    <property type="match status" value="1"/>
</dbReference>
<protein>
    <recommendedName>
        <fullName evidence="8">Response regulator</fullName>
    </recommendedName>
</protein>
<dbReference type="SUPFAM" id="SSF52172">
    <property type="entry name" value="CheY-like"/>
    <property type="match status" value="1"/>
</dbReference>
<keyword evidence="3" id="KW-0175">Coiled coil</keyword>
<reference evidence="6 7" key="1">
    <citation type="submission" date="2014-02" db="EMBL/GenBank/DDBJ databases">
        <title>The small core and large imbalanced accessory genome model reveals a collaborative survival strategy of Sorangium cellulosum strains in nature.</title>
        <authorList>
            <person name="Han K."/>
            <person name="Peng R."/>
            <person name="Blom J."/>
            <person name="Li Y.-Z."/>
        </authorList>
    </citation>
    <scope>NUCLEOTIDE SEQUENCE [LARGE SCALE GENOMIC DNA]</scope>
    <source>
        <strain evidence="6 7">So0011-07</strain>
    </source>
</reference>
<feature type="modified residue" description="4-aspartylphosphate" evidence="2">
    <location>
        <position position="59"/>
    </location>
</feature>
<evidence type="ECO:0000256" key="3">
    <source>
        <dbReference type="SAM" id="Coils"/>
    </source>
</evidence>
<dbReference type="InterPro" id="IPR036513">
    <property type="entry name" value="STAS_dom_sf"/>
</dbReference>